<dbReference type="InterPro" id="IPR018060">
    <property type="entry name" value="HTH_AraC"/>
</dbReference>
<dbReference type="AlphaFoldDB" id="A0A8J8SDF5"/>
<protein>
    <submittedName>
        <fullName evidence="5">Helix-turn-helix transcriptional regulator</fullName>
    </submittedName>
</protein>
<dbReference type="PANTHER" id="PTHR43280">
    <property type="entry name" value="ARAC-FAMILY TRANSCRIPTIONAL REGULATOR"/>
    <property type="match status" value="1"/>
</dbReference>
<dbReference type="SMART" id="SM00342">
    <property type="entry name" value="HTH_ARAC"/>
    <property type="match status" value="1"/>
</dbReference>
<keyword evidence="6" id="KW-1185">Reference proteome</keyword>
<evidence type="ECO:0000313" key="6">
    <source>
        <dbReference type="Proteomes" id="UP000677305"/>
    </source>
</evidence>
<dbReference type="EMBL" id="CP058561">
    <property type="protein sequence ID" value="QUH30430.1"/>
    <property type="molecule type" value="Genomic_DNA"/>
</dbReference>
<proteinExistence type="predicted"/>
<evidence type="ECO:0000259" key="4">
    <source>
        <dbReference type="PROSITE" id="PS01124"/>
    </source>
</evidence>
<dbReference type="KEGG" id="vgu:HYG85_16555"/>
<evidence type="ECO:0000256" key="2">
    <source>
        <dbReference type="ARBA" id="ARBA00023125"/>
    </source>
</evidence>
<dbReference type="Pfam" id="PF12833">
    <property type="entry name" value="HTH_18"/>
    <property type="match status" value="1"/>
</dbReference>
<name>A0A8J8SDF5_9FIRM</name>
<keyword evidence="1" id="KW-0805">Transcription regulation</keyword>
<dbReference type="GO" id="GO:0003700">
    <property type="term" value="F:DNA-binding transcription factor activity"/>
    <property type="evidence" value="ECO:0007669"/>
    <property type="project" value="InterPro"/>
</dbReference>
<reference evidence="5 6" key="1">
    <citation type="submission" date="2020-07" db="EMBL/GenBank/DDBJ databases">
        <title>Vallitalea guaymasensis genome.</title>
        <authorList>
            <person name="Postec A."/>
        </authorList>
    </citation>
    <scope>NUCLEOTIDE SEQUENCE [LARGE SCALE GENOMIC DNA]</scope>
    <source>
        <strain evidence="5 6">Ra1766G1</strain>
    </source>
</reference>
<keyword evidence="3" id="KW-0804">Transcription</keyword>
<dbReference type="PROSITE" id="PS00041">
    <property type="entry name" value="HTH_ARAC_FAMILY_1"/>
    <property type="match status" value="1"/>
</dbReference>
<dbReference type="PROSITE" id="PS01124">
    <property type="entry name" value="HTH_ARAC_FAMILY_2"/>
    <property type="match status" value="1"/>
</dbReference>
<feature type="domain" description="HTH araC/xylS-type" evidence="4">
    <location>
        <begin position="186"/>
        <end position="284"/>
    </location>
</feature>
<keyword evidence="2" id="KW-0238">DNA-binding</keyword>
<accession>A0A8J8SDF5</accession>
<evidence type="ECO:0000256" key="3">
    <source>
        <dbReference type="ARBA" id="ARBA00023163"/>
    </source>
</evidence>
<evidence type="ECO:0000313" key="5">
    <source>
        <dbReference type="EMBL" id="QUH30430.1"/>
    </source>
</evidence>
<dbReference type="PANTHER" id="PTHR43280:SF28">
    <property type="entry name" value="HTH-TYPE TRANSCRIPTIONAL ACTIVATOR RHAS"/>
    <property type="match status" value="1"/>
</dbReference>
<sequence length="290" mass="34475">MSKSNSDYKNLSRLLNNMLDEYMNDYHMQINACNDFRLPIDWDFNNRVNPDFHLAYVRRGSGSYNYGLDNYKDVMKTGKIYFFSTGYRHSRTLNKQDLPHMILMRFNMINNNTNEPIEVKEPFGFSIPDNHSILHNYLTVLINNYHNPTKSYGKKIAMSILEQILYELAENIMSLQTPRNIDKRLRKTVEYIQLNIHRHIPLDELCHIAGLSKNYFRKLFKAEYGLYPKAYMINMRLEQAERLLMKTEYTIKEISQLLGYSDPYSFSKQYKEKRGYPPSLYRLHGKNALI</sequence>
<dbReference type="SUPFAM" id="SSF46689">
    <property type="entry name" value="Homeodomain-like"/>
    <property type="match status" value="2"/>
</dbReference>
<gene>
    <name evidence="5" type="ORF">HYG85_16555</name>
</gene>
<dbReference type="Gene3D" id="1.10.10.60">
    <property type="entry name" value="Homeodomain-like"/>
    <property type="match status" value="2"/>
</dbReference>
<dbReference type="InterPro" id="IPR018062">
    <property type="entry name" value="HTH_AraC-typ_CS"/>
</dbReference>
<dbReference type="RefSeq" id="WP_212690596.1">
    <property type="nucleotide sequence ID" value="NZ_CP058561.1"/>
</dbReference>
<dbReference type="Proteomes" id="UP000677305">
    <property type="component" value="Chromosome"/>
</dbReference>
<organism evidence="5 6">
    <name type="scientific">Vallitalea guaymasensis</name>
    <dbReference type="NCBI Taxonomy" id="1185412"/>
    <lineage>
        <taxon>Bacteria</taxon>
        <taxon>Bacillati</taxon>
        <taxon>Bacillota</taxon>
        <taxon>Clostridia</taxon>
        <taxon>Lachnospirales</taxon>
        <taxon>Vallitaleaceae</taxon>
        <taxon>Vallitalea</taxon>
    </lineage>
</organism>
<evidence type="ECO:0000256" key="1">
    <source>
        <dbReference type="ARBA" id="ARBA00023015"/>
    </source>
</evidence>
<dbReference type="InterPro" id="IPR009057">
    <property type="entry name" value="Homeodomain-like_sf"/>
</dbReference>
<dbReference type="GO" id="GO:0043565">
    <property type="term" value="F:sequence-specific DNA binding"/>
    <property type="evidence" value="ECO:0007669"/>
    <property type="project" value="InterPro"/>
</dbReference>